<proteinExistence type="predicted"/>
<name>A0A8T0TU30_PANVG</name>
<dbReference type="PANTHER" id="PTHR32278">
    <property type="entry name" value="F-BOX DOMAIN-CONTAINING PROTEIN"/>
    <property type="match status" value="1"/>
</dbReference>
<dbReference type="InterPro" id="IPR001810">
    <property type="entry name" value="F-box_dom"/>
</dbReference>
<evidence type="ECO:0000313" key="2">
    <source>
        <dbReference type="EMBL" id="KAG2612336.1"/>
    </source>
</evidence>
<dbReference type="AlphaFoldDB" id="A0A8T0TU30"/>
<gene>
    <name evidence="2" type="ORF">PVAP13_4KG274200</name>
</gene>
<organism evidence="2 3">
    <name type="scientific">Panicum virgatum</name>
    <name type="common">Blackwell switchgrass</name>
    <dbReference type="NCBI Taxonomy" id="38727"/>
    <lineage>
        <taxon>Eukaryota</taxon>
        <taxon>Viridiplantae</taxon>
        <taxon>Streptophyta</taxon>
        <taxon>Embryophyta</taxon>
        <taxon>Tracheophyta</taxon>
        <taxon>Spermatophyta</taxon>
        <taxon>Magnoliopsida</taxon>
        <taxon>Liliopsida</taxon>
        <taxon>Poales</taxon>
        <taxon>Poaceae</taxon>
        <taxon>PACMAD clade</taxon>
        <taxon>Panicoideae</taxon>
        <taxon>Panicodae</taxon>
        <taxon>Paniceae</taxon>
        <taxon>Panicinae</taxon>
        <taxon>Panicum</taxon>
        <taxon>Panicum sect. Hiantes</taxon>
    </lineage>
</organism>
<comment type="caution">
    <text evidence="2">The sequence shown here is derived from an EMBL/GenBank/DDBJ whole genome shotgun (WGS) entry which is preliminary data.</text>
</comment>
<dbReference type="Pfam" id="PF12937">
    <property type="entry name" value="F-box-like"/>
    <property type="match status" value="1"/>
</dbReference>
<dbReference type="PANTHER" id="PTHR32278:SF139">
    <property type="entry name" value="F-BOX DOMAIN-CONTAINING PROTEIN"/>
    <property type="match status" value="1"/>
</dbReference>
<dbReference type="EMBL" id="CM029043">
    <property type="protein sequence ID" value="KAG2612336.1"/>
    <property type="molecule type" value="Genomic_DNA"/>
</dbReference>
<dbReference type="CDD" id="cd22162">
    <property type="entry name" value="F-box_AtSKIP3-like"/>
    <property type="match status" value="1"/>
</dbReference>
<feature type="domain" description="F-box" evidence="1">
    <location>
        <begin position="10"/>
        <end position="54"/>
    </location>
</feature>
<dbReference type="SUPFAM" id="SSF81383">
    <property type="entry name" value="F-box domain"/>
    <property type="match status" value="1"/>
</dbReference>
<dbReference type="InterPro" id="IPR036047">
    <property type="entry name" value="F-box-like_dom_sf"/>
</dbReference>
<dbReference type="OrthoDB" id="654977at2759"/>
<keyword evidence="3" id="KW-1185">Reference proteome</keyword>
<dbReference type="Pfam" id="PF14299">
    <property type="entry name" value="PP2"/>
    <property type="match status" value="1"/>
</dbReference>
<evidence type="ECO:0000259" key="1">
    <source>
        <dbReference type="Pfam" id="PF12937"/>
    </source>
</evidence>
<reference evidence="2" key="1">
    <citation type="submission" date="2020-05" db="EMBL/GenBank/DDBJ databases">
        <title>WGS assembly of Panicum virgatum.</title>
        <authorList>
            <person name="Lovell J.T."/>
            <person name="Jenkins J."/>
            <person name="Shu S."/>
            <person name="Juenger T.E."/>
            <person name="Schmutz J."/>
        </authorList>
    </citation>
    <scope>NUCLEOTIDE SEQUENCE</scope>
    <source>
        <strain evidence="2">AP13</strain>
    </source>
</reference>
<evidence type="ECO:0000313" key="3">
    <source>
        <dbReference type="Proteomes" id="UP000823388"/>
    </source>
</evidence>
<dbReference type="InterPro" id="IPR025886">
    <property type="entry name" value="PP2-like"/>
</dbReference>
<accession>A0A8T0TU30</accession>
<sequence length="304" mass="34015">MGSAPDTCEIARLPEDLLSAALALATPRGACRAAAVSRAFRDAAGTDAVWARFVPRDLPPIAAEELAGPAPPSKKELFLRLSDRRLPVLLADGLRIRPVPNNALLAYGFKSMWLDRGSGAKCYMLLARGLHISWGDACYWRWMYLPDSRFEVAQLLNVCWFEIRGKIHSKMLSRATAYASYIVFKTPAESYGLDYPPQKASIDTVAGKKIIRKVCLQSYEGRHVNRRITVPLTREYNKSYRRGHGRNPVLPQERADGWMELEMGVFYNKASDDGEVRFSLLQTSSTSKRGLIVQGIEIRPKKLG</sequence>
<dbReference type="Proteomes" id="UP000823388">
    <property type="component" value="Chromosome 4K"/>
</dbReference>
<protein>
    <recommendedName>
        <fullName evidence="1">F-box domain-containing protein</fullName>
    </recommendedName>
</protein>